<feature type="chain" id="PRO_5020432057" evidence="1">
    <location>
        <begin position="22"/>
        <end position="88"/>
    </location>
</feature>
<evidence type="ECO:0000313" key="3">
    <source>
        <dbReference type="Proteomes" id="UP000294850"/>
    </source>
</evidence>
<keyword evidence="3" id="KW-1185">Reference proteome</keyword>
<organism evidence="2 3">
    <name type="scientific">Dyadobacter psychrotolerans</name>
    <dbReference type="NCBI Taxonomy" id="2541721"/>
    <lineage>
        <taxon>Bacteria</taxon>
        <taxon>Pseudomonadati</taxon>
        <taxon>Bacteroidota</taxon>
        <taxon>Cytophagia</taxon>
        <taxon>Cytophagales</taxon>
        <taxon>Spirosomataceae</taxon>
        <taxon>Dyadobacter</taxon>
    </lineage>
</organism>
<accession>A0A4R5DND0</accession>
<feature type="signal peptide" evidence="1">
    <location>
        <begin position="1"/>
        <end position="21"/>
    </location>
</feature>
<dbReference type="AlphaFoldDB" id="A0A4R5DND0"/>
<dbReference type="Proteomes" id="UP000294850">
    <property type="component" value="Unassembled WGS sequence"/>
</dbReference>
<evidence type="ECO:0000313" key="2">
    <source>
        <dbReference type="EMBL" id="TDE12405.1"/>
    </source>
</evidence>
<dbReference type="RefSeq" id="WP_131960473.1">
    <property type="nucleotide sequence ID" value="NZ_SMFL01000009.1"/>
</dbReference>
<sequence>MKKIFTILLTSAILTSSVGVAKLSNFSKTSETIDFDKLSKEFKLTETLSWTMKTSNEYYFEKENNVEEATLIEIIKNGLRSYNYSIAV</sequence>
<protein>
    <submittedName>
        <fullName evidence="2">Uncharacterized protein</fullName>
    </submittedName>
</protein>
<keyword evidence="1" id="KW-0732">Signal</keyword>
<evidence type="ECO:0000256" key="1">
    <source>
        <dbReference type="SAM" id="SignalP"/>
    </source>
</evidence>
<proteinExistence type="predicted"/>
<name>A0A4R5DND0_9BACT</name>
<gene>
    <name evidence="2" type="ORF">E0F88_22165</name>
</gene>
<comment type="caution">
    <text evidence="2">The sequence shown here is derived from an EMBL/GenBank/DDBJ whole genome shotgun (WGS) entry which is preliminary data.</text>
</comment>
<reference evidence="2 3" key="1">
    <citation type="submission" date="2019-03" db="EMBL/GenBank/DDBJ databases">
        <title>Dyadobacter AR-3-6 sp. nov., isolated from arctic soil.</title>
        <authorList>
            <person name="Chaudhary D.K."/>
        </authorList>
    </citation>
    <scope>NUCLEOTIDE SEQUENCE [LARGE SCALE GENOMIC DNA]</scope>
    <source>
        <strain evidence="2 3">AR-3-6</strain>
    </source>
</reference>
<dbReference type="EMBL" id="SMFL01000009">
    <property type="protein sequence ID" value="TDE12405.1"/>
    <property type="molecule type" value="Genomic_DNA"/>
</dbReference>